<dbReference type="InterPro" id="IPR001189">
    <property type="entry name" value="Mn/Fe_SOD"/>
</dbReference>
<dbReference type="PANTHER" id="PTHR42769:SF3">
    <property type="entry name" value="SUPEROXIDE DISMUTASE [FE] 2, CHLOROPLASTIC"/>
    <property type="match status" value="1"/>
</dbReference>
<dbReference type="SUPFAM" id="SSF54719">
    <property type="entry name" value="Fe,Mn superoxide dismutase (SOD), C-terminal domain"/>
    <property type="match status" value="1"/>
</dbReference>
<evidence type="ECO:0000256" key="4">
    <source>
        <dbReference type="ARBA" id="ARBA00023002"/>
    </source>
</evidence>
<evidence type="ECO:0000313" key="7">
    <source>
        <dbReference type="EMBL" id="GFM36790.1"/>
    </source>
</evidence>
<evidence type="ECO:0000259" key="6">
    <source>
        <dbReference type="Pfam" id="PF02777"/>
    </source>
</evidence>
<accession>A0A7J0BSV7</accession>
<gene>
    <name evidence="7" type="primary">sodB</name>
    <name evidence="7" type="ORF">DSM19430T_14740</name>
</gene>
<feature type="binding site" evidence="5">
    <location>
        <position position="88"/>
    </location>
    <ligand>
        <name>Mn(2+)</name>
        <dbReference type="ChEBI" id="CHEBI:29035"/>
    </ligand>
</feature>
<dbReference type="GO" id="GO:0004784">
    <property type="term" value="F:superoxide dismutase activity"/>
    <property type="evidence" value="ECO:0007669"/>
    <property type="project" value="UniProtKB-EC"/>
</dbReference>
<dbReference type="EMBL" id="BLVP01000007">
    <property type="protein sequence ID" value="GFM36790.1"/>
    <property type="molecule type" value="Genomic_DNA"/>
</dbReference>
<sequence>MQLMAESLPPYTVTALEPFLSARTVSQHCGSLGSDSIRDVELELEALISNMPVAGQGLEAVVRHVARLDSGRPEVRRVTECLCTLHNHALYWRSMKPGGGGRPKAQLMDAIVASFGSWEAFRDVFLARAANRLWAGWLWLVSDGASVSLMHAMAATSPLLTGRQPLLALDLWELAYHKDYGDDRARYAETFLHSLVDWSHAEHLYSSRR</sequence>
<proteinExistence type="inferred from homology"/>
<name>A0A7J0BSV7_9BACT</name>
<keyword evidence="4" id="KW-0560">Oxidoreductase</keyword>
<comment type="caution">
    <text evidence="7">The sequence shown here is derived from an EMBL/GenBank/DDBJ whole genome shotgun (WGS) entry which is preliminary data.</text>
</comment>
<dbReference type="InterPro" id="IPR019832">
    <property type="entry name" value="Mn/Fe_SOD_C"/>
</dbReference>
<feature type="domain" description="Manganese/iron superoxide dismutase C-terminal" evidence="6">
    <location>
        <begin position="103"/>
        <end position="202"/>
    </location>
</feature>
<evidence type="ECO:0000256" key="3">
    <source>
        <dbReference type="ARBA" id="ARBA00022723"/>
    </source>
</evidence>
<keyword evidence="8" id="KW-1185">Reference proteome</keyword>
<dbReference type="GO" id="GO:0046872">
    <property type="term" value="F:metal ion binding"/>
    <property type="evidence" value="ECO:0007669"/>
    <property type="project" value="UniProtKB-KW"/>
</dbReference>
<comment type="similarity">
    <text evidence="1">Belongs to the iron/manganese superoxide dismutase family.</text>
</comment>
<protein>
    <recommendedName>
        <fullName evidence="2">superoxide dismutase</fullName>
        <ecNumber evidence="2">1.15.1.1</ecNumber>
    </recommendedName>
</protein>
<evidence type="ECO:0000313" key="8">
    <source>
        <dbReference type="Proteomes" id="UP000503820"/>
    </source>
</evidence>
<reference evidence="7 8" key="1">
    <citation type="submission" date="2020-05" db="EMBL/GenBank/DDBJ databases">
        <title>Draft genome sequence of Desulfovibrio psychrotolerans JS1T.</title>
        <authorList>
            <person name="Ueno A."/>
            <person name="Tamazawa S."/>
            <person name="Tamamura S."/>
            <person name="Murakami T."/>
            <person name="Kiyama T."/>
            <person name="Inomata H."/>
            <person name="Amano Y."/>
            <person name="Miyakawa K."/>
            <person name="Tamaki H."/>
            <person name="Naganuma T."/>
            <person name="Kaneko K."/>
        </authorList>
    </citation>
    <scope>NUCLEOTIDE SEQUENCE [LARGE SCALE GENOMIC DNA]</scope>
    <source>
        <strain evidence="7 8">JS1</strain>
    </source>
</reference>
<feature type="binding site" evidence="5">
    <location>
        <position position="28"/>
    </location>
    <ligand>
        <name>Mn(2+)</name>
        <dbReference type="ChEBI" id="CHEBI:29035"/>
    </ligand>
</feature>
<keyword evidence="3 5" id="KW-0479">Metal-binding</keyword>
<dbReference type="EC" id="1.15.1.1" evidence="2"/>
<dbReference type="InterPro" id="IPR036324">
    <property type="entry name" value="Mn/Fe_SOD_N_sf"/>
</dbReference>
<evidence type="ECO:0000256" key="5">
    <source>
        <dbReference type="PIRSR" id="PIRSR000349-1"/>
    </source>
</evidence>
<dbReference type="PANTHER" id="PTHR42769">
    <property type="entry name" value="SUPEROXIDE DISMUTASE"/>
    <property type="match status" value="1"/>
</dbReference>
<dbReference type="Proteomes" id="UP000503820">
    <property type="component" value="Unassembled WGS sequence"/>
</dbReference>
<feature type="binding site" evidence="5">
    <location>
        <position position="170"/>
    </location>
    <ligand>
        <name>Mn(2+)</name>
        <dbReference type="ChEBI" id="CHEBI:29035"/>
    </ligand>
</feature>
<dbReference type="AlphaFoldDB" id="A0A7J0BSV7"/>
<organism evidence="7 8">
    <name type="scientific">Desulfovibrio psychrotolerans</name>
    <dbReference type="NCBI Taxonomy" id="415242"/>
    <lineage>
        <taxon>Bacteria</taxon>
        <taxon>Pseudomonadati</taxon>
        <taxon>Thermodesulfobacteriota</taxon>
        <taxon>Desulfovibrionia</taxon>
        <taxon>Desulfovibrionales</taxon>
        <taxon>Desulfovibrionaceae</taxon>
        <taxon>Desulfovibrio</taxon>
    </lineage>
</organism>
<dbReference type="Pfam" id="PF02777">
    <property type="entry name" value="Sod_Fe_C"/>
    <property type="match status" value="1"/>
</dbReference>
<dbReference type="PIRSF" id="PIRSF000349">
    <property type="entry name" value="SODismutase"/>
    <property type="match status" value="1"/>
</dbReference>
<dbReference type="SUPFAM" id="SSF46609">
    <property type="entry name" value="Fe,Mn superoxide dismutase (SOD), N-terminal domain"/>
    <property type="match status" value="1"/>
</dbReference>
<evidence type="ECO:0000256" key="1">
    <source>
        <dbReference type="ARBA" id="ARBA00008714"/>
    </source>
</evidence>
<evidence type="ECO:0000256" key="2">
    <source>
        <dbReference type="ARBA" id="ARBA00012682"/>
    </source>
</evidence>
<dbReference type="Gene3D" id="3.55.40.20">
    <property type="entry name" value="Iron/manganese superoxide dismutase, C-terminal domain"/>
    <property type="match status" value="1"/>
</dbReference>
<dbReference type="InterPro" id="IPR036314">
    <property type="entry name" value="SOD_C_sf"/>
</dbReference>